<accession>A0A6L2MDC9</accession>
<comment type="caution">
    <text evidence="1">The sequence shown here is derived from an EMBL/GenBank/DDBJ whole genome shotgun (WGS) entry which is preliminary data.</text>
</comment>
<dbReference type="PANTHER" id="PTHR11439:SF508">
    <property type="entry name" value="RNA-DIRECTED DNA POLYMERASE"/>
    <property type="match status" value="1"/>
</dbReference>
<name>A0A6L2MDC9_TANCI</name>
<dbReference type="PANTHER" id="PTHR11439">
    <property type="entry name" value="GAG-POL-RELATED RETROTRANSPOSON"/>
    <property type="match status" value="1"/>
</dbReference>
<gene>
    <name evidence="1" type="ORF">Tci_042213</name>
</gene>
<dbReference type="CDD" id="cd09272">
    <property type="entry name" value="RNase_HI_RT_Ty1"/>
    <property type="match status" value="1"/>
</dbReference>
<organism evidence="1">
    <name type="scientific">Tanacetum cinerariifolium</name>
    <name type="common">Dalmatian daisy</name>
    <name type="synonym">Chrysanthemum cinerariifolium</name>
    <dbReference type="NCBI Taxonomy" id="118510"/>
    <lineage>
        <taxon>Eukaryota</taxon>
        <taxon>Viridiplantae</taxon>
        <taxon>Streptophyta</taxon>
        <taxon>Embryophyta</taxon>
        <taxon>Tracheophyta</taxon>
        <taxon>Spermatophyta</taxon>
        <taxon>Magnoliopsida</taxon>
        <taxon>eudicotyledons</taxon>
        <taxon>Gunneridae</taxon>
        <taxon>Pentapetalae</taxon>
        <taxon>asterids</taxon>
        <taxon>campanulids</taxon>
        <taxon>Asterales</taxon>
        <taxon>Asteraceae</taxon>
        <taxon>Asteroideae</taxon>
        <taxon>Anthemideae</taxon>
        <taxon>Anthemidinae</taxon>
        <taxon>Tanacetum</taxon>
    </lineage>
</organism>
<reference evidence="1" key="1">
    <citation type="journal article" date="2019" name="Sci. Rep.">
        <title>Draft genome of Tanacetum cinerariifolium, the natural source of mosquito coil.</title>
        <authorList>
            <person name="Yamashiro T."/>
            <person name="Shiraishi A."/>
            <person name="Satake H."/>
            <person name="Nakayama K."/>
        </authorList>
    </citation>
    <scope>NUCLEOTIDE SEQUENCE</scope>
</reference>
<dbReference type="EMBL" id="BKCJ010006076">
    <property type="protein sequence ID" value="GEU70235.1"/>
    <property type="molecule type" value="Genomic_DNA"/>
</dbReference>
<evidence type="ECO:0000313" key="1">
    <source>
        <dbReference type="EMBL" id="GEU70235.1"/>
    </source>
</evidence>
<dbReference type="AlphaFoldDB" id="A0A6L2MDC9"/>
<proteinExistence type="predicted"/>
<sequence length="378" mass="43126">MQAQENRVALDEEQLLFIAGGQDNVVDEDVNEQPVQDLALNMDNVFQADNYDAFDFDVDEALIYYLYCISNGESAPCDICHQAKQTKEPFPISDHKTTNLGDIVHLDVWGPYKITSKEGGIPLYIWSECVLTATYLINRLPSTVLKETDSHGVSENSFAPRVEQSFTFKDNHNITNVNSDKLNLGKSSKTSKLPTKLSDFILEDKVKYGINKHVNYSNLSEENYWFSTNLNKTLEPSSYHEAYTNKDWVVAMNTKMEALNMNNTWVITDLPPNSKPIGCWLLFQLDVNNAFLYGNLSEDVYMTLPPRYFSMDDKRVKCKATRRSVTGFSVFFRKSLVSWKSKKQSVVSRSSAKAEYKSLDTVTCETMECLWTMLLNKV</sequence>
<protein>
    <submittedName>
        <fullName evidence="1">Ribonuclease H-like domain-containing protein</fullName>
    </submittedName>
</protein>